<reference evidence="3 4" key="1">
    <citation type="submission" date="2014-02" db="EMBL/GenBank/DDBJ databases">
        <title>Single nucleus genome sequencing reveals high similarity among nuclei of an endomycorrhizal fungus.</title>
        <authorList>
            <person name="Lin K."/>
            <person name="Geurts R."/>
            <person name="Zhang Z."/>
            <person name="Limpens E."/>
            <person name="Saunders D.G."/>
            <person name="Mu D."/>
            <person name="Pang E."/>
            <person name="Cao H."/>
            <person name="Cha H."/>
            <person name="Lin T."/>
            <person name="Zhou Q."/>
            <person name="Shang Y."/>
            <person name="Li Y."/>
            <person name="Ivanov S."/>
            <person name="Sharma T."/>
            <person name="Velzen R.V."/>
            <person name="Ruijter N.D."/>
            <person name="Aanen D.K."/>
            <person name="Win J."/>
            <person name="Kamoun S."/>
            <person name="Bisseling T."/>
            <person name="Huang S."/>
        </authorList>
    </citation>
    <scope>NUCLEOTIDE SEQUENCE [LARGE SCALE GENOMIC DNA]</scope>
    <source>
        <strain evidence="4">DAOM197198w</strain>
    </source>
</reference>
<dbReference type="SUPFAM" id="SSF81901">
    <property type="entry name" value="HCP-like"/>
    <property type="match status" value="1"/>
</dbReference>
<dbReference type="EMBL" id="JEMT01027418">
    <property type="protein sequence ID" value="EXX57263.1"/>
    <property type="molecule type" value="Genomic_DNA"/>
</dbReference>
<dbReference type="PROSITE" id="PS00107">
    <property type="entry name" value="PROTEIN_KINASE_ATP"/>
    <property type="match status" value="1"/>
</dbReference>
<keyword evidence="1" id="KW-0547">Nucleotide-binding</keyword>
<dbReference type="Pfam" id="PF07714">
    <property type="entry name" value="PK_Tyr_Ser-Thr"/>
    <property type="match status" value="1"/>
</dbReference>
<dbReference type="OrthoDB" id="1668230at2759"/>
<dbReference type="Proteomes" id="UP000022910">
    <property type="component" value="Unassembled WGS sequence"/>
</dbReference>
<dbReference type="HOGENOM" id="CLU_000288_7_12_1"/>
<dbReference type="PROSITE" id="PS50011">
    <property type="entry name" value="PROTEIN_KINASE_DOM"/>
    <property type="match status" value="1"/>
</dbReference>
<comment type="caution">
    <text evidence="3">The sequence shown here is derived from an EMBL/GenBank/DDBJ whole genome shotgun (WGS) entry which is preliminary data.</text>
</comment>
<gene>
    <name evidence="3" type="ORF">RirG_208760</name>
</gene>
<dbReference type="PRINTS" id="PR00109">
    <property type="entry name" value="TYRKINASE"/>
</dbReference>
<dbReference type="InterPro" id="IPR051681">
    <property type="entry name" value="Ser/Thr_Kinases-Pseudokinases"/>
</dbReference>
<dbReference type="AlphaFoldDB" id="A0A015LRC0"/>
<dbReference type="GO" id="GO:0004674">
    <property type="term" value="F:protein serine/threonine kinase activity"/>
    <property type="evidence" value="ECO:0007669"/>
    <property type="project" value="TreeGrafter"/>
</dbReference>
<evidence type="ECO:0000256" key="1">
    <source>
        <dbReference type="PROSITE-ProRule" id="PRU10141"/>
    </source>
</evidence>
<name>A0A015LRC0_RHIIW</name>
<accession>A0A015LRC0</accession>
<dbReference type="OMA" id="RDIYNDQ"/>
<dbReference type="InterPro" id="IPR011990">
    <property type="entry name" value="TPR-like_helical_dom_sf"/>
</dbReference>
<dbReference type="PANTHER" id="PTHR44329">
    <property type="entry name" value="SERINE/THREONINE-PROTEIN KINASE TNNI3K-RELATED"/>
    <property type="match status" value="1"/>
</dbReference>
<dbReference type="SMART" id="SM00671">
    <property type="entry name" value="SEL1"/>
    <property type="match status" value="3"/>
</dbReference>
<dbReference type="InterPro" id="IPR000719">
    <property type="entry name" value="Prot_kinase_dom"/>
</dbReference>
<evidence type="ECO:0000313" key="3">
    <source>
        <dbReference type="EMBL" id="EXX57263.1"/>
    </source>
</evidence>
<proteinExistence type="predicted"/>
<dbReference type="Pfam" id="PF08238">
    <property type="entry name" value="Sel1"/>
    <property type="match status" value="3"/>
</dbReference>
<dbReference type="Gene3D" id="1.25.40.10">
    <property type="entry name" value="Tetratricopeptide repeat domain"/>
    <property type="match status" value="1"/>
</dbReference>
<dbReference type="PANTHER" id="PTHR44329:SF6">
    <property type="entry name" value="RECEPTOR-INTERACTING SERINE_THREONINE-PROTEIN KINASE 1"/>
    <property type="match status" value="1"/>
</dbReference>
<dbReference type="InterPro" id="IPR001245">
    <property type="entry name" value="Ser-Thr/Tyr_kinase_cat_dom"/>
</dbReference>
<evidence type="ECO:0000259" key="2">
    <source>
        <dbReference type="PROSITE" id="PS50011"/>
    </source>
</evidence>
<evidence type="ECO:0000313" key="4">
    <source>
        <dbReference type="Proteomes" id="UP000022910"/>
    </source>
</evidence>
<organism evidence="3 4">
    <name type="scientific">Rhizophagus irregularis (strain DAOM 197198w)</name>
    <name type="common">Glomus intraradices</name>
    <dbReference type="NCBI Taxonomy" id="1432141"/>
    <lineage>
        <taxon>Eukaryota</taxon>
        <taxon>Fungi</taxon>
        <taxon>Fungi incertae sedis</taxon>
        <taxon>Mucoromycota</taxon>
        <taxon>Glomeromycotina</taxon>
        <taxon>Glomeromycetes</taxon>
        <taxon>Glomerales</taxon>
        <taxon>Glomeraceae</taxon>
        <taxon>Rhizophagus</taxon>
    </lineage>
</organism>
<dbReference type="STRING" id="1432141.A0A015LRC0"/>
<dbReference type="Gene3D" id="1.10.510.10">
    <property type="entry name" value="Transferase(Phosphotransferase) domain 1"/>
    <property type="match status" value="1"/>
</dbReference>
<sequence>MSNNATDNSNEWINWIEDSIAKERIKYYDYNHFNNIQEIGFGNFGKVYRTNWKSYHGHLALKSFFNFNDMAKEIVNELKLQHEIDFHENIIRFYGITTENQSNDSKKYLLVMEYANNGTLRNYLGRCFKNLTWINKLNLASQLVNTISFLHDEGMVHRDLHSNNILVHKDTIKLADFGLSKRIDESSNIQSRLFGMVTYVDPQIFNRKRDNNNQVQIYSLNKKSDVYSIGVLLWEISCGRPPFCNELYDVGLAMEILHGLREKPIPNTPEDYIKIYTDCWNNEPDNRPTINQVVAKLNTIILNENVQLSSEQQKTPRNIINNSLHGEMSQLIQNFNNMNTKEMDTTISSENNFDIMVNEIILLFENTVMERRKHEIVNYLNNHNITSQEIYNWLLNNQNNSNSVFLLGIFNHFGIEINVDKQKAFELYQIAANSENAREIINLGTCYEYGIGTNIDKQKAFELYQKAANLGNFTSQYNLANMFKNGSGVKKDINKAIYWYTKSAEQGYQEAQNKLNTLIN</sequence>
<protein>
    <submittedName>
        <fullName evidence="3">Ste7p</fullName>
    </submittedName>
</protein>
<keyword evidence="1" id="KW-0067">ATP-binding</keyword>
<dbReference type="InterPro" id="IPR017441">
    <property type="entry name" value="Protein_kinase_ATP_BS"/>
</dbReference>
<dbReference type="GO" id="GO:0005524">
    <property type="term" value="F:ATP binding"/>
    <property type="evidence" value="ECO:0007669"/>
    <property type="project" value="UniProtKB-UniRule"/>
</dbReference>
<feature type="domain" description="Protein kinase" evidence="2">
    <location>
        <begin position="33"/>
        <end position="301"/>
    </location>
</feature>
<dbReference type="InterPro" id="IPR011009">
    <property type="entry name" value="Kinase-like_dom_sf"/>
</dbReference>
<dbReference type="SUPFAM" id="SSF56112">
    <property type="entry name" value="Protein kinase-like (PK-like)"/>
    <property type="match status" value="1"/>
</dbReference>
<dbReference type="InterPro" id="IPR006597">
    <property type="entry name" value="Sel1-like"/>
</dbReference>
<keyword evidence="4" id="KW-1185">Reference proteome</keyword>
<feature type="binding site" evidence="1">
    <location>
        <position position="62"/>
    </location>
    <ligand>
        <name>ATP</name>
        <dbReference type="ChEBI" id="CHEBI:30616"/>
    </ligand>
</feature>